<dbReference type="EMBL" id="AWXR01000011">
    <property type="protein sequence ID" value="ERM83614.1"/>
    <property type="molecule type" value="Genomic_DNA"/>
</dbReference>
<evidence type="ECO:0000313" key="1">
    <source>
        <dbReference type="EMBL" id="ERM83614.1"/>
    </source>
</evidence>
<dbReference type="AlphaFoldDB" id="U5C1C4"/>
<sequence length="36" mass="3932">MGFRLTTAPFLVLMTPTSTQLPTIQTGMVIIVEIIP</sequence>
<protein>
    <submittedName>
        <fullName evidence="1">Uncharacterized protein</fullName>
    </submittedName>
</protein>
<evidence type="ECO:0000313" key="2">
    <source>
        <dbReference type="Proteomes" id="UP000016843"/>
    </source>
</evidence>
<proteinExistence type="predicted"/>
<organism evidence="1 2">
    <name type="scientific">Rhodonellum psychrophilum GCM71 = DSM 17998</name>
    <dbReference type="NCBI Taxonomy" id="1123057"/>
    <lineage>
        <taxon>Bacteria</taxon>
        <taxon>Pseudomonadati</taxon>
        <taxon>Bacteroidota</taxon>
        <taxon>Cytophagia</taxon>
        <taxon>Cytophagales</taxon>
        <taxon>Cytophagaceae</taxon>
        <taxon>Rhodonellum</taxon>
    </lineage>
</organism>
<gene>
    <name evidence="1" type="ORF">P872_03040</name>
</gene>
<reference evidence="1 2" key="1">
    <citation type="journal article" date="2013" name="Genome Announc.">
        <title>Draft Genome Sequence of the Psychrophilic and Alkaliphilic Rhodonellum psychrophilum Strain GCM71T.</title>
        <authorList>
            <person name="Hauptmann A.L."/>
            <person name="Glaring M.A."/>
            <person name="Hallin P.F."/>
            <person name="Prieme A."/>
            <person name="Stougaard P."/>
        </authorList>
    </citation>
    <scope>NUCLEOTIDE SEQUENCE [LARGE SCALE GENOMIC DNA]</scope>
    <source>
        <strain evidence="1 2">GCM71</strain>
    </source>
</reference>
<keyword evidence="2" id="KW-1185">Reference proteome</keyword>
<name>U5C1C4_9BACT</name>
<accession>U5C1C4</accession>
<dbReference type="Proteomes" id="UP000016843">
    <property type="component" value="Unassembled WGS sequence"/>
</dbReference>
<comment type="caution">
    <text evidence="1">The sequence shown here is derived from an EMBL/GenBank/DDBJ whole genome shotgun (WGS) entry which is preliminary data.</text>
</comment>